<feature type="domain" description="NmrA-like" evidence="4">
    <location>
        <begin position="11"/>
        <end position="246"/>
    </location>
</feature>
<evidence type="ECO:0000313" key="5">
    <source>
        <dbReference type="EMBL" id="SCO92404.1"/>
    </source>
</evidence>
<dbReference type="PANTHER" id="PTHR47706:SF1">
    <property type="entry name" value="CIPA-LIKE, PUTATIVE (AFU_ORTHOLOGUE AFUA_1G12460)-RELATED"/>
    <property type="match status" value="1"/>
</dbReference>
<feature type="region of interest" description="Disordered" evidence="3">
    <location>
        <begin position="319"/>
        <end position="341"/>
    </location>
</feature>
<organism evidence="5 6">
    <name type="scientific">Fusarium oxysporum</name>
    <name type="common">Fusarium vascular wilt</name>
    <dbReference type="NCBI Taxonomy" id="5507"/>
    <lineage>
        <taxon>Eukaryota</taxon>
        <taxon>Fungi</taxon>
        <taxon>Dikarya</taxon>
        <taxon>Ascomycota</taxon>
        <taxon>Pezizomycotina</taxon>
        <taxon>Sordariomycetes</taxon>
        <taxon>Hypocreomycetidae</taxon>
        <taxon>Hypocreales</taxon>
        <taxon>Nectriaceae</taxon>
        <taxon>Fusarium</taxon>
        <taxon>Fusarium oxysporum species complex</taxon>
    </lineage>
</organism>
<dbReference type="GO" id="GO:0016491">
    <property type="term" value="F:oxidoreductase activity"/>
    <property type="evidence" value="ECO:0007669"/>
    <property type="project" value="UniProtKB-KW"/>
</dbReference>
<reference evidence="6" key="1">
    <citation type="submission" date="2016-09" db="EMBL/GenBank/DDBJ databases">
        <authorList>
            <person name="Guldener U."/>
        </authorList>
    </citation>
    <scope>NUCLEOTIDE SEQUENCE [LARGE SCALE GENOMIC DNA]</scope>
    <source>
        <strain evidence="6">V64-1</strain>
    </source>
</reference>
<dbReference type="AlphaFoldDB" id="A0A2H3TUW2"/>
<dbReference type="Proteomes" id="UP000219369">
    <property type="component" value="Unassembled WGS sequence"/>
</dbReference>
<dbReference type="OrthoDB" id="5097021at2759"/>
<dbReference type="VEuPathDB" id="FungiDB:HZS61_009008"/>
<proteinExistence type="predicted"/>
<keyword evidence="1" id="KW-0521">NADP</keyword>
<dbReference type="VEuPathDB" id="FungiDB:FOC4_g10000050"/>
<evidence type="ECO:0000313" key="6">
    <source>
        <dbReference type="Proteomes" id="UP000219369"/>
    </source>
</evidence>
<dbReference type="PANTHER" id="PTHR47706">
    <property type="entry name" value="NMRA-LIKE FAMILY PROTEIN"/>
    <property type="match status" value="1"/>
</dbReference>
<dbReference type="VEuPathDB" id="FungiDB:FOXG_14942"/>
<evidence type="ECO:0000256" key="2">
    <source>
        <dbReference type="ARBA" id="ARBA00023002"/>
    </source>
</evidence>
<dbReference type="EMBL" id="FMJY01000011">
    <property type="protein sequence ID" value="SCO92404.1"/>
    <property type="molecule type" value="Genomic_DNA"/>
</dbReference>
<dbReference type="VEuPathDB" id="FungiDB:FOZG_18481"/>
<name>A0A2H3TUW2_FUSOX</name>
<keyword evidence="2" id="KW-0560">Oxidoreductase</keyword>
<dbReference type="InterPro" id="IPR008030">
    <property type="entry name" value="NmrA-like"/>
</dbReference>
<dbReference type="SUPFAM" id="SSF51735">
    <property type="entry name" value="NAD(P)-binding Rossmann-fold domains"/>
    <property type="match status" value="1"/>
</dbReference>
<dbReference type="InterPro" id="IPR036291">
    <property type="entry name" value="NAD(P)-bd_dom_sf"/>
</dbReference>
<dbReference type="Gene3D" id="3.40.50.720">
    <property type="entry name" value="NAD(P)-binding Rossmann-like Domain"/>
    <property type="match status" value="1"/>
</dbReference>
<feature type="compositionally biased region" description="Basic and acidic residues" evidence="3">
    <location>
        <begin position="326"/>
        <end position="341"/>
    </location>
</feature>
<accession>A0A2H3TUW2</accession>
<protein>
    <recommendedName>
        <fullName evidence="4">NmrA-like domain-containing protein</fullName>
    </recommendedName>
</protein>
<evidence type="ECO:0000259" key="4">
    <source>
        <dbReference type="Pfam" id="PF05368"/>
    </source>
</evidence>
<evidence type="ECO:0000256" key="1">
    <source>
        <dbReference type="ARBA" id="ARBA00022857"/>
    </source>
</evidence>
<sequence>MSSLKNIVWIGTGRISLPILEKVLATGGFNIKLLVRNPISAYPSLPSGLSSVHQVDYADHKSLVQHLRGQDAVLVFTSFVPGNGLDTKQIALVNAAIDAGVKYFIPSEWALDTGGIMGNASDKHGPTLPTDMVLAPKRVTHNYLLCRAAEGKIRFAVVYPGVMFELGFQTGMFNFDFAARTACLPDNGINPFPASTLSTLSKVIISLFTNPYLISNRFYHIADGVLTQQDVFQVIEKESGVPWTRTSYSTWGLRNSALENMQRGIYGPKEHVESLATPFFGGLQVFTKVDNEGLGVRFGDIDLREEVVRLARQQLLEIENQSNESNEDHDGNRAEDAKDTDPAFSLPSGLWLHLYEAIFQLSMMFWTYQELTGDMSASAIIHFTAALGIHGSSFAFHSAHASSSRLAALVLIGRLLFLEYAVPVYAYNTLDLAWPSFAKSIVKREGVPGNLAWAPDGRSFTIGDDKTVRLSEFCEIHHKAVKAVQEQVGEMLLGWEPDVDVSVIRDDLTCRKAGWSFIDKIENNLVDIWKTLLHRLQKSSFRGTTFTKSGYWNAETCHKYLSAGVELNKSILAAIHFRAGLPGRGTEGSDKYGVPQPVLSKDFLARRAGKSLPTVTNVFLPVRRTASFVGFCGRNPWATLSHIANFEAGSKPFSVNKEITSHWVNAGLPGSSSIIQNYLPSSESARKLPD</sequence>
<dbReference type="VEuPathDB" id="FungiDB:FOMG_17154"/>
<dbReference type="VEuPathDB" id="FungiDB:FOC1_g10000534"/>
<dbReference type="Pfam" id="PF05368">
    <property type="entry name" value="NmrA"/>
    <property type="match status" value="1"/>
</dbReference>
<evidence type="ECO:0000256" key="3">
    <source>
        <dbReference type="SAM" id="MobiDB-lite"/>
    </source>
</evidence>
<dbReference type="InterPro" id="IPR051609">
    <property type="entry name" value="NmrA/Isoflavone_reductase-like"/>
</dbReference>
<dbReference type="VEuPathDB" id="FungiDB:FOIG_16191"/>
<gene>
    <name evidence="5" type="ORF">FRV6_16532</name>
</gene>